<keyword evidence="1" id="KW-0805">Transcription regulation</keyword>
<dbReference type="Pfam" id="PF12833">
    <property type="entry name" value="HTH_18"/>
    <property type="match status" value="1"/>
</dbReference>
<proteinExistence type="predicted"/>
<dbReference type="Proteomes" id="UP001321421">
    <property type="component" value="Chromosome"/>
</dbReference>
<organism evidence="6 7">
    <name type="scientific">Barrientosiimonas endolithica</name>
    <dbReference type="NCBI Taxonomy" id="1535208"/>
    <lineage>
        <taxon>Bacteria</taxon>
        <taxon>Bacillati</taxon>
        <taxon>Actinomycetota</taxon>
        <taxon>Actinomycetes</taxon>
        <taxon>Micrococcales</taxon>
        <taxon>Dermacoccaceae</taxon>
        <taxon>Barrientosiimonas</taxon>
    </lineage>
</organism>
<keyword evidence="7" id="KW-1185">Reference proteome</keyword>
<dbReference type="InterPro" id="IPR018060">
    <property type="entry name" value="HTH_AraC"/>
</dbReference>
<gene>
    <name evidence="6" type="ORF">GCM10025872_15890</name>
</gene>
<dbReference type="SMART" id="SM00342">
    <property type="entry name" value="HTH_ARAC"/>
    <property type="match status" value="1"/>
</dbReference>
<dbReference type="Gene3D" id="2.60.120.10">
    <property type="entry name" value="Jelly Rolls"/>
    <property type="match status" value="1"/>
</dbReference>
<dbReference type="InterPro" id="IPR014710">
    <property type="entry name" value="RmlC-like_jellyroll"/>
</dbReference>
<dbReference type="InterPro" id="IPR003313">
    <property type="entry name" value="AraC-bd"/>
</dbReference>
<sequence>MVRLGRDLGEPVAQVLPERLATHELILVLEGAGSVEVDRTEHACGPGTVLLVRPGQVQRVATVSDGRPEWREAIAVRFAGSFPRSVSISLPDVADEAFGARRWNLTGRELETVGAGFACLAEEYARVGDDASGTSVELLRLTLTSVLLRLTRVRSEETGAGSLSPGYHAFRRELERSYATVHTTKAYADRLGFSPRALNEVCRAAAGHTAKELIDARIVLEAQRLLADTDLPVAAIGRRLGYDEATNFGKFFLRCTGTTPGSSGAGWRHAERERRRGPQASRRPRSSWAVRPARRGRPGPCRSSQASTSATVSASGRRRRPSAGARSPRRAVNPA</sequence>
<evidence type="ECO:0000313" key="7">
    <source>
        <dbReference type="Proteomes" id="UP001321421"/>
    </source>
</evidence>
<feature type="compositionally biased region" description="Low complexity" evidence="4">
    <location>
        <begin position="298"/>
        <end position="315"/>
    </location>
</feature>
<dbReference type="EMBL" id="AP027735">
    <property type="protein sequence ID" value="BDZ57932.1"/>
    <property type="molecule type" value="Genomic_DNA"/>
</dbReference>
<dbReference type="PANTHER" id="PTHR43280:SF32">
    <property type="entry name" value="TRANSCRIPTIONAL REGULATORY PROTEIN"/>
    <property type="match status" value="1"/>
</dbReference>
<dbReference type="Gene3D" id="1.10.10.60">
    <property type="entry name" value="Homeodomain-like"/>
    <property type="match status" value="1"/>
</dbReference>
<dbReference type="PANTHER" id="PTHR43280">
    <property type="entry name" value="ARAC-FAMILY TRANSCRIPTIONAL REGULATOR"/>
    <property type="match status" value="1"/>
</dbReference>
<feature type="region of interest" description="Disordered" evidence="4">
    <location>
        <begin position="260"/>
        <end position="335"/>
    </location>
</feature>
<reference evidence="7" key="1">
    <citation type="journal article" date="2019" name="Int. J. Syst. Evol. Microbiol.">
        <title>The Global Catalogue of Microorganisms (GCM) 10K type strain sequencing project: providing services to taxonomists for standard genome sequencing and annotation.</title>
        <authorList>
            <consortium name="The Broad Institute Genomics Platform"/>
            <consortium name="The Broad Institute Genome Sequencing Center for Infectious Disease"/>
            <person name="Wu L."/>
            <person name="Ma J."/>
        </authorList>
    </citation>
    <scope>NUCLEOTIDE SEQUENCE [LARGE SCALE GENOMIC DNA]</scope>
    <source>
        <strain evidence="7">NBRC 110608</strain>
    </source>
</reference>
<evidence type="ECO:0000256" key="3">
    <source>
        <dbReference type="ARBA" id="ARBA00023163"/>
    </source>
</evidence>
<dbReference type="SUPFAM" id="SSF46689">
    <property type="entry name" value="Homeodomain-like"/>
    <property type="match status" value="1"/>
</dbReference>
<evidence type="ECO:0000256" key="2">
    <source>
        <dbReference type="ARBA" id="ARBA00023125"/>
    </source>
</evidence>
<protein>
    <submittedName>
        <fullName evidence="6">AraC family transcriptional regulator</fullName>
    </submittedName>
</protein>
<dbReference type="SUPFAM" id="SSF51215">
    <property type="entry name" value="Regulatory protein AraC"/>
    <property type="match status" value="1"/>
</dbReference>
<evidence type="ECO:0000256" key="4">
    <source>
        <dbReference type="SAM" id="MobiDB-lite"/>
    </source>
</evidence>
<dbReference type="Pfam" id="PF02311">
    <property type="entry name" value="AraC_binding"/>
    <property type="match status" value="1"/>
</dbReference>
<keyword evidence="2" id="KW-0238">DNA-binding</keyword>
<dbReference type="InterPro" id="IPR037923">
    <property type="entry name" value="HTH-like"/>
</dbReference>
<evidence type="ECO:0000313" key="6">
    <source>
        <dbReference type="EMBL" id="BDZ57932.1"/>
    </source>
</evidence>
<accession>A0ABM8HAH0</accession>
<dbReference type="PROSITE" id="PS01124">
    <property type="entry name" value="HTH_ARAC_FAMILY_2"/>
    <property type="match status" value="1"/>
</dbReference>
<feature type="domain" description="HTH araC/xylS-type" evidence="5">
    <location>
        <begin position="168"/>
        <end position="266"/>
    </location>
</feature>
<evidence type="ECO:0000259" key="5">
    <source>
        <dbReference type="PROSITE" id="PS01124"/>
    </source>
</evidence>
<keyword evidence="3" id="KW-0804">Transcription</keyword>
<dbReference type="InterPro" id="IPR009057">
    <property type="entry name" value="Homeodomain-like_sf"/>
</dbReference>
<name>A0ABM8HAH0_9MICO</name>
<evidence type="ECO:0000256" key="1">
    <source>
        <dbReference type="ARBA" id="ARBA00023015"/>
    </source>
</evidence>